<evidence type="ECO:0000256" key="1">
    <source>
        <dbReference type="SAM" id="SignalP"/>
    </source>
</evidence>
<gene>
    <name evidence="2" type="ORF">SIM66_12020</name>
</gene>
<proteinExistence type="predicted"/>
<organism evidence="2 3">
    <name type="scientific">Azospirillum brasilense</name>
    <dbReference type="NCBI Taxonomy" id="192"/>
    <lineage>
        <taxon>Bacteria</taxon>
        <taxon>Pseudomonadati</taxon>
        <taxon>Pseudomonadota</taxon>
        <taxon>Alphaproteobacteria</taxon>
        <taxon>Rhodospirillales</taxon>
        <taxon>Azospirillaceae</taxon>
        <taxon>Azospirillum</taxon>
    </lineage>
</organism>
<protein>
    <recommendedName>
        <fullName evidence="4">Transporter</fullName>
    </recommendedName>
</protein>
<accession>A0ABU4P2A6</accession>
<feature type="chain" id="PRO_5045451057" description="Transporter" evidence="1">
    <location>
        <begin position="29"/>
        <end position="261"/>
    </location>
</feature>
<comment type="caution">
    <text evidence="2">The sequence shown here is derived from an EMBL/GenBank/DDBJ whole genome shotgun (WGS) entry which is preliminary data.</text>
</comment>
<feature type="signal peptide" evidence="1">
    <location>
        <begin position="1"/>
        <end position="28"/>
    </location>
</feature>
<keyword evidence="3" id="KW-1185">Reference proteome</keyword>
<evidence type="ECO:0000313" key="3">
    <source>
        <dbReference type="Proteomes" id="UP001277471"/>
    </source>
</evidence>
<reference evidence="2 3" key="1">
    <citation type="submission" date="2023-11" db="EMBL/GenBank/DDBJ databases">
        <title>MicrobeMod: A computational toolkit for identifying prokaryotic methylation and restriction-modification with nanopore sequencing.</title>
        <authorList>
            <person name="Crits-Christoph A."/>
            <person name="Kang S.C."/>
            <person name="Lee H."/>
            <person name="Ostrov N."/>
        </authorList>
    </citation>
    <scope>NUCLEOTIDE SEQUENCE [LARGE SCALE GENOMIC DNA]</scope>
    <source>
        <strain evidence="2 3">ATCC 29145</strain>
    </source>
</reference>
<dbReference type="Proteomes" id="UP001277471">
    <property type="component" value="Unassembled WGS sequence"/>
</dbReference>
<dbReference type="RefSeq" id="WP_051140562.1">
    <property type="nucleotide sequence ID" value="NZ_CP012915.1"/>
</dbReference>
<evidence type="ECO:0008006" key="4">
    <source>
        <dbReference type="Google" id="ProtNLM"/>
    </source>
</evidence>
<dbReference type="GeneID" id="56449238"/>
<keyword evidence="1" id="KW-0732">Signal</keyword>
<evidence type="ECO:0000313" key="2">
    <source>
        <dbReference type="EMBL" id="MDX5951915.1"/>
    </source>
</evidence>
<dbReference type="EMBL" id="JAWXYC010000003">
    <property type="protein sequence ID" value="MDX5951915.1"/>
    <property type="molecule type" value="Genomic_DNA"/>
</dbReference>
<sequence>MRHAALAGLTLAAGLLAAGFFAVGAARAQDDKRMALSSELPITVEDAAAIEKGSVDVKVRAFFERLKGDGGRNRLSFDPELQVGVADGLALKVNPGYRVGNADDAQQGNVALSAEYNIREPSQGRLGLSVEPLVTIPYGSGSKTTEAGITGRLTQPLGTAAGAPRLHANLSWRHLFDPEPGERDNRFIMAAGMNAPVGPATAVAFDVVREQSQERGKADNFVEAGVRHLVGEDLAVGAGVGVGFGPDSPRYRLLLGVQRSF</sequence>
<name>A0ABU4P2A6_AZOBR</name>